<dbReference type="SUPFAM" id="SSF52540">
    <property type="entry name" value="P-loop containing nucleoside triphosphate hydrolases"/>
    <property type="match status" value="1"/>
</dbReference>
<evidence type="ECO:0000256" key="4">
    <source>
        <dbReference type="ARBA" id="ARBA00022777"/>
    </source>
</evidence>
<feature type="binding site" evidence="7">
    <location>
        <position position="56"/>
    </location>
    <ligand>
        <name>substrate</name>
    </ligand>
</feature>
<dbReference type="PANTHER" id="PTHR21087:SF16">
    <property type="entry name" value="SHIKIMATE KINASE 1, CHLOROPLASTIC"/>
    <property type="match status" value="1"/>
</dbReference>
<organism evidence="8 9">
    <name type="scientific">Lentiprolixibacter aurantiacus</name>
    <dbReference type="NCBI Taxonomy" id="2993939"/>
    <lineage>
        <taxon>Bacteria</taxon>
        <taxon>Pseudomonadati</taxon>
        <taxon>Bacteroidota</taxon>
        <taxon>Flavobacteriia</taxon>
        <taxon>Flavobacteriales</taxon>
        <taxon>Flavobacteriaceae</taxon>
        <taxon>Lentiprolixibacter</taxon>
    </lineage>
</organism>
<dbReference type="Proteomes" id="UP001207116">
    <property type="component" value="Unassembled WGS sequence"/>
</dbReference>
<feature type="binding site" evidence="7">
    <location>
        <position position="141"/>
    </location>
    <ligand>
        <name>substrate</name>
    </ligand>
</feature>
<keyword evidence="3 7" id="KW-0547">Nucleotide-binding</keyword>
<feature type="binding site" evidence="7">
    <location>
        <position position="119"/>
    </location>
    <ligand>
        <name>ATP</name>
        <dbReference type="ChEBI" id="CHEBI:30616"/>
    </ligand>
</feature>
<protein>
    <recommendedName>
        <fullName evidence="7">Shikimate kinase</fullName>
        <shortName evidence="7">SK</shortName>
        <ecNumber evidence="7">2.7.1.71</ecNumber>
    </recommendedName>
</protein>
<reference evidence="8" key="1">
    <citation type="submission" date="2022-11" db="EMBL/GenBank/DDBJ databases">
        <title>The characterization of three novel Bacteroidetes species and genomic analysis of their roles in tidal elemental geochemical cycles.</title>
        <authorList>
            <person name="Ma K.-J."/>
        </authorList>
    </citation>
    <scope>NUCLEOTIDE SEQUENCE</scope>
    <source>
        <strain evidence="8">M415</strain>
    </source>
</reference>
<evidence type="ECO:0000313" key="9">
    <source>
        <dbReference type="Proteomes" id="UP001207116"/>
    </source>
</evidence>
<dbReference type="GO" id="GO:0004765">
    <property type="term" value="F:shikimate kinase activity"/>
    <property type="evidence" value="ECO:0007669"/>
    <property type="project" value="UniProtKB-UniRule"/>
</dbReference>
<dbReference type="RefSeq" id="WP_266013577.1">
    <property type="nucleotide sequence ID" value="NZ_JAPFQP010000003.1"/>
</dbReference>
<proteinExistence type="inferred from homology"/>
<keyword evidence="9" id="KW-1185">Reference proteome</keyword>
<feature type="binding site" evidence="7">
    <location>
        <position position="32"/>
    </location>
    <ligand>
        <name>substrate</name>
    </ligand>
</feature>
<dbReference type="AlphaFoldDB" id="A0AAE3SP01"/>
<evidence type="ECO:0000313" key="8">
    <source>
        <dbReference type="EMBL" id="MCX2720090.1"/>
    </source>
</evidence>
<feature type="binding site" evidence="7">
    <location>
        <position position="79"/>
    </location>
    <ligand>
        <name>substrate</name>
    </ligand>
</feature>
<keyword evidence="7" id="KW-0460">Magnesium</keyword>
<comment type="subcellular location">
    <subcellularLocation>
        <location evidence="7">Cytoplasm</location>
    </subcellularLocation>
</comment>
<evidence type="ECO:0000256" key="3">
    <source>
        <dbReference type="ARBA" id="ARBA00022741"/>
    </source>
</evidence>
<dbReference type="Gene3D" id="3.40.50.300">
    <property type="entry name" value="P-loop containing nucleotide triphosphate hydrolases"/>
    <property type="match status" value="1"/>
</dbReference>
<accession>A0AAE3SP01</accession>
<dbReference type="InterPro" id="IPR000623">
    <property type="entry name" value="Shikimate_kinase/TSH1"/>
</dbReference>
<comment type="subunit">
    <text evidence="7">Monomer.</text>
</comment>
<comment type="pathway">
    <text evidence="7">Metabolic intermediate biosynthesis; chorismate biosynthesis; chorismate from D-erythrose 4-phosphate and phosphoenolpyruvate: step 5/7.</text>
</comment>
<keyword evidence="6 7" id="KW-0057">Aromatic amino acid biosynthesis</keyword>
<dbReference type="EC" id="2.7.1.71" evidence="7"/>
<feature type="binding site" evidence="7">
    <location>
        <position position="14"/>
    </location>
    <ligand>
        <name>Mg(2+)</name>
        <dbReference type="ChEBI" id="CHEBI:18420"/>
    </ligand>
</feature>
<evidence type="ECO:0000256" key="1">
    <source>
        <dbReference type="ARBA" id="ARBA00022605"/>
    </source>
</evidence>
<dbReference type="GO" id="GO:0009423">
    <property type="term" value="P:chorismate biosynthetic process"/>
    <property type="evidence" value="ECO:0007669"/>
    <property type="project" value="UniProtKB-UniRule"/>
</dbReference>
<dbReference type="GO" id="GO:0000287">
    <property type="term" value="F:magnesium ion binding"/>
    <property type="evidence" value="ECO:0007669"/>
    <property type="project" value="UniProtKB-UniRule"/>
</dbReference>
<evidence type="ECO:0000256" key="5">
    <source>
        <dbReference type="ARBA" id="ARBA00022840"/>
    </source>
</evidence>
<dbReference type="GO" id="GO:0005829">
    <property type="term" value="C:cytosol"/>
    <property type="evidence" value="ECO:0007669"/>
    <property type="project" value="TreeGrafter"/>
</dbReference>
<dbReference type="Pfam" id="PF01202">
    <property type="entry name" value="SKI"/>
    <property type="match status" value="1"/>
</dbReference>
<dbReference type="PANTHER" id="PTHR21087">
    <property type="entry name" value="SHIKIMATE KINASE"/>
    <property type="match status" value="1"/>
</dbReference>
<keyword evidence="1 7" id="KW-0028">Amino-acid biosynthesis</keyword>
<evidence type="ECO:0000256" key="2">
    <source>
        <dbReference type="ARBA" id="ARBA00022679"/>
    </source>
</evidence>
<evidence type="ECO:0000256" key="6">
    <source>
        <dbReference type="ARBA" id="ARBA00023141"/>
    </source>
</evidence>
<comment type="catalytic activity">
    <reaction evidence="7">
        <text>shikimate + ATP = 3-phosphoshikimate + ADP + H(+)</text>
        <dbReference type="Rhea" id="RHEA:13121"/>
        <dbReference type="ChEBI" id="CHEBI:15378"/>
        <dbReference type="ChEBI" id="CHEBI:30616"/>
        <dbReference type="ChEBI" id="CHEBI:36208"/>
        <dbReference type="ChEBI" id="CHEBI:145989"/>
        <dbReference type="ChEBI" id="CHEBI:456216"/>
        <dbReference type="EC" id="2.7.1.71"/>
    </reaction>
</comment>
<dbReference type="EMBL" id="JAPFQP010000003">
    <property type="protein sequence ID" value="MCX2720090.1"/>
    <property type="molecule type" value="Genomic_DNA"/>
</dbReference>
<comment type="cofactor">
    <cofactor evidence="7">
        <name>Mg(2+)</name>
        <dbReference type="ChEBI" id="CHEBI:18420"/>
    </cofactor>
    <text evidence="7">Binds 1 Mg(2+) ion per subunit.</text>
</comment>
<dbReference type="CDD" id="cd00464">
    <property type="entry name" value="SK"/>
    <property type="match status" value="1"/>
</dbReference>
<dbReference type="InterPro" id="IPR031322">
    <property type="entry name" value="Shikimate/glucono_kinase"/>
</dbReference>
<keyword evidence="7" id="KW-0479">Metal-binding</keyword>
<keyword evidence="4 7" id="KW-0418">Kinase</keyword>
<comment type="caution">
    <text evidence="7">Lacks conserved residue(s) required for the propagation of feature annotation.</text>
</comment>
<keyword evidence="2 7" id="KW-0808">Transferase</keyword>
<feature type="binding site" evidence="7">
    <location>
        <begin position="10"/>
        <end position="15"/>
    </location>
    <ligand>
        <name>ATP</name>
        <dbReference type="ChEBI" id="CHEBI:30616"/>
    </ligand>
</feature>
<comment type="function">
    <text evidence="7">Catalyzes the specific phosphorylation of the 3-hydroxyl group of shikimic acid using ATP as a cosubstrate.</text>
</comment>
<keyword evidence="7" id="KW-0963">Cytoplasm</keyword>
<comment type="caution">
    <text evidence="8">The sequence shown here is derived from an EMBL/GenBank/DDBJ whole genome shotgun (WGS) entry which is preliminary data.</text>
</comment>
<comment type="similarity">
    <text evidence="7">Belongs to the shikimate kinase family.</text>
</comment>
<dbReference type="GO" id="GO:0008652">
    <property type="term" value="P:amino acid biosynthetic process"/>
    <property type="evidence" value="ECO:0007669"/>
    <property type="project" value="UniProtKB-KW"/>
</dbReference>
<evidence type="ECO:0000256" key="7">
    <source>
        <dbReference type="HAMAP-Rule" id="MF_00109"/>
    </source>
</evidence>
<sequence>MKIVLLGYMGSGKSTVARLLGEKLNLQAMDLDTLIESEAGQSIPEIFKEKGEIYFRKMEHQVLKAILESDGPFVLALGGGTPCYSGNMTLILQATTQVFYLKIGIPALVERLSSEKEDRPLISHLPDEELPEFIGKHLFERQPFYMQAPHIIKSDNKSVQEIAKEITGILI</sequence>
<dbReference type="InterPro" id="IPR027417">
    <property type="entry name" value="P-loop_NTPase"/>
</dbReference>
<keyword evidence="5 7" id="KW-0067">ATP-binding</keyword>
<dbReference type="GO" id="GO:0005524">
    <property type="term" value="F:ATP binding"/>
    <property type="evidence" value="ECO:0007669"/>
    <property type="project" value="UniProtKB-UniRule"/>
</dbReference>
<gene>
    <name evidence="7" type="primary">aroK</name>
    <name evidence="8" type="ORF">OO016_10800</name>
</gene>
<dbReference type="GO" id="GO:0009073">
    <property type="term" value="P:aromatic amino acid family biosynthetic process"/>
    <property type="evidence" value="ECO:0007669"/>
    <property type="project" value="UniProtKB-KW"/>
</dbReference>
<dbReference type="PRINTS" id="PR01100">
    <property type="entry name" value="SHIKIMTKNASE"/>
</dbReference>
<name>A0AAE3SP01_9FLAO</name>
<dbReference type="HAMAP" id="MF_00109">
    <property type="entry name" value="Shikimate_kinase"/>
    <property type="match status" value="1"/>
</dbReference>